<organism evidence="9 10">
    <name type="scientific">Alosa alosa</name>
    <name type="common">allis shad</name>
    <dbReference type="NCBI Taxonomy" id="278164"/>
    <lineage>
        <taxon>Eukaryota</taxon>
        <taxon>Metazoa</taxon>
        <taxon>Chordata</taxon>
        <taxon>Craniata</taxon>
        <taxon>Vertebrata</taxon>
        <taxon>Euteleostomi</taxon>
        <taxon>Actinopterygii</taxon>
        <taxon>Neopterygii</taxon>
        <taxon>Teleostei</taxon>
        <taxon>Clupei</taxon>
        <taxon>Clupeiformes</taxon>
        <taxon>Clupeoidei</taxon>
        <taxon>Clupeidae</taxon>
        <taxon>Alosa</taxon>
    </lineage>
</organism>
<feature type="domain" description="Cadherin" evidence="8">
    <location>
        <begin position="142"/>
        <end position="235"/>
    </location>
</feature>
<evidence type="ECO:0000256" key="5">
    <source>
        <dbReference type="PROSITE-ProRule" id="PRU00043"/>
    </source>
</evidence>
<evidence type="ECO:0000259" key="8">
    <source>
        <dbReference type="PROSITE" id="PS50268"/>
    </source>
</evidence>
<feature type="transmembrane region" description="Helical" evidence="6">
    <location>
        <begin position="333"/>
        <end position="354"/>
    </location>
</feature>
<keyword evidence="7" id="KW-0732">Signal</keyword>
<dbReference type="InterPro" id="IPR015919">
    <property type="entry name" value="Cadherin-like_sf"/>
</dbReference>
<feature type="chain" id="PRO_5043630331" description="Cadherin domain-containing protein" evidence="7">
    <location>
        <begin position="24"/>
        <end position="368"/>
    </location>
</feature>
<dbReference type="SUPFAM" id="SSF49313">
    <property type="entry name" value="Cadherin-like"/>
    <property type="match status" value="3"/>
</dbReference>
<evidence type="ECO:0000256" key="3">
    <source>
        <dbReference type="ARBA" id="ARBA00022989"/>
    </source>
</evidence>
<keyword evidence="2 6" id="KW-0812">Transmembrane</keyword>
<dbReference type="EMBL" id="JADWDJ010000007">
    <property type="protein sequence ID" value="KAG5278388.1"/>
    <property type="molecule type" value="Genomic_DNA"/>
</dbReference>
<evidence type="ECO:0000256" key="2">
    <source>
        <dbReference type="ARBA" id="ARBA00022692"/>
    </source>
</evidence>
<dbReference type="PRINTS" id="PR00205">
    <property type="entry name" value="CADHERIN"/>
</dbReference>
<evidence type="ECO:0000256" key="7">
    <source>
        <dbReference type="SAM" id="SignalP"/>
    </source>
</evidence>
<protein>
    <recommendedName>
        <fullName evidence="8">Cadherin domain-containing protein</fullName>
    </recommendedName>
</protein>
<feature type="signal peptide" evidence="7">
    <location>
        <begin position="1"/>
        <end position="23"/>
    </location>
</feature>
<dbReference type="PANTHER" id="PTHR24026">
    <property type="entry name" value="FAT ATYPICAL CADHERIN-RELATED"/>
    <property type="match status" value="1"/>
</dbReference>
<keyword evidence="5" id="KW-0106">Calcium</keyword>
<evidence type="ECO:0000313" key="10">
    <source>
        <dbReference type="Proteomes" id="UP000823561"/>
    </source>
</evidence>
<evidence type="ECO:0000256" key="6">
    <source>
        <dbReference type="SAM" id="Phobius"/>
    </source>
</evidence>
<dbReference type="Gene3D" id="2.60.40.60">
    <property type="entry name" value="Cadherins"/>
    <property type="match status" value="3"/>
</dbReference>
<comment type="caution">
    <text evidence="9">The sequence shown here is derived from an EMBL/GenBank/DDBJ whole genome shotgun (WGS) entry which is preliminary data.</text>
</comment>
<accession>A0AAV6GT96</accession>
<dbReference type="PROSITE" id="PS50268">
    <property type="entry name" value="CADHERIN_2"/>
    <property type="match status" value="3"/>
</dbReference>
<reference evidence="9" key="1">
    <citation type="submission" date="2020-10" db="EMBL/GenBank/DDBJ databases">
        <title>Chromosome-scale genome assembly of the Allis shad, Alosa alosa.</title>
        <authorList>
            <person name="Margot Z."/>
            <person name="Christophe K."/>
            <person name="Cabau C."/>
            <person name="Louis A."/>
            <person name="Berthelot C."/>
            <person name="Parey E."/>
            <person name="Roest Crollius H."/>
            <person name="Montfort J."/>
            <person name="Robinson-Rechavi M."/>
            <person name="Bucao C."/>
            <person name="Bouchez O."/>
            <person name="Gislard M."/>
            <person name="Lluch J."/>
            <person name="Milhes M."/>
            <person name="Lampietro C."/>
            <person name="Lopez Roques C."/>
            <person name="Donnadieu C."/>
            <person name="Braasch I."/>
            <person name="Desvignes T."/>
            <person name="Postlethwait J."/>
            <person name="Bobe J."/>
            <person name="Guiguen Y."/>
        </authorList>
    </citation>
    <scope>NUCLEOTIDE SEQUENCE</scope>
    <source>
        <strain evidence="9">M-15738</strain>
        <tissue evidence="9">Blood</tissue>
    </source>
</reference>
<dbReference type="GO" id="GO:0007156">
    <property type="term" value="P:homophilic cell adhesion via plasma membrane adhesion molecules"/>
    <property type="evidence" value="ECO:0007669"/>
    <property type="project" value="InterPro"/>
</dbReference>
<keyword evidence="10" id="KW-1185">Reference proteome</keyword>
<evidence type="ECO:0000256" key="4">
    <source>
        <dbReference type="ARBA" id="ARBA00023136"/>
    </source>
</evidence>
<keyword evidence="4 6" id="KW-0472">Membrane</keyword>
<dbReference type="Proteomes" id="UP000823561">
    <property type="component" value="Chromosome 7"/>
</dbReference>
<sequence>MGTSLCVWVVILSAWWFTDFIRSLPVDDLTPLFEYDRYEASIPENELGPVLEVLPAPIKANTTGNHTIIYSISEVSPRKYWNNFIANQSTGVLTVVRQLDFEKITDNITIIFNASLEIDNTRTTNTSVTVHVENVNESPVFRGSGYSVSIYDDAWHGSTVVTVKATDPENESLRYLLQSSNPHFGVRPNGQVYVQSLTFAGNWANLRVRAEDPHGLYAITSVQVRILDRNRRPEFQQSMYTAEIFDNAPRNTPVVQVQARDPDAGDNAGLRYVWWISDSRFDLDSSSGQLYVLSTKGLSGTVVRLGVRVEDPKGLDDTTWVEVTTKKCHTTTILLGTLIPLAVILCGILIFVIWKRNAIRKICCVDGT</sequence>
<dbReference type="SMART" id="SM00112">
    <property type="entry name" value="CA"/>
    <property type="match status" value="2"/>
</dbReference>
<gene>
    <name evidence="9" type="ORF">AALO_G00098440</name>
</gene>
<dbReference type="InterPro" id="IPR002126">
    <property type="entry name" value="Cadherin-like_dom"/>
</dbReference>
<keyword evidence="3 6" id="KW-1133">Transmembrane helix</keyword>
<dbReference type="GO" id="GO:0005509">
    <property type="term" value="F:calcium ion binding"/>
    <property type="evidence" value="ECO:0007669"/>
    <property type="project" value="UniProtKB-UniRule"/>
</dbReference>
<comment type="subcellular location">
    <subcellularLocation>
        <location evidence="1">Membrane</location>
    </subcellularLocation>
</comment>
<feature type="domain" description="Cadherin" evidence="8">
    <location>
        <begin position="34"/>
        <end position="141"/>
    </location>
</feature>
<name>A0AAV6GT96_9TELE</name>
<dbReference type="GO" id="GO:0016020">
    <property type="term" value="C:membrane"/>
    <property type="evidence" value="ECO:0007669"/>
    <property type="project" value="UniProtKB-SubCell"/>
</dbReference>
<dbReference type="AlphaFoldDB" id="A0AAV6GT96"/>
<dbReference type="PANTHER" id="PTHR24026:SF133">
    <property type="entry name" value="CADHERIN-RELATED FAMILY MEMBER 2"/>
    <property type="match status" value="1"/>
</dbReference>
<dbReference type="Pfam" id="PF00028">
    <property type="entry name" value="Cadherin"/>
    <property type="match status" value="1"/>
</dbReference>
<dbReference type="CDD" id="cd11304">
    <property type="entry name" value="Cadherin_repeat"/>
    <property type="match status" value="3"/>
</dbReference>
<evidence type="ECO:0000256" key="1">
    <source>
        <dbReference type="ARBA" id="ARBA00004370"/>
    </source>
</evidence>
<evidence type="ECO:0000313" key="9">
    <source>
        <dbReference type="EMBL" id="KAG5278388.1"/>
    </source>
</evidence>
<feature type="domain" description="Cadherin" evidence="8">
    <location>
        <begin position="236"/>
        <end position="342"/>
    </location>
</feature>
<proteinExistence type="predicted"/>